<dbReference type="GO" id="GO:0005737">
    <property type="term" value="C:cytoplasm"/>
    <property type="evidence" value="ECO:0007669"/>
    <property type="project" value="TreeGrafter"/>
</dbReference>
<keyword evidence="12" id="KW-1185">Reference proteome</keyword>
<reference evidence="12" key="1">
    <citation type="submission" date="2013-06" db="EMBL/GenBank/DDBJ databases">
        <authorList>
            <person name="Zhao Q."/>
        </authorList>
    </citation>
    <scope>NUCLEOTIDE SEQUENCE</scope>
    <source>
        <strain evidence="12">cv. W1943</strain>
    </source>
</reference>
<dbReference type="AlphaFoldDB" id="A0A0E0N871"/>
<dbReference type="FunFam" id="3.30.40.10:FF:000540">
    <property type="entry name" value="E3 ubiquitin-protein ligase RDUF1"/>
    <property type="match status" value="1"/>
</dbReference>
<evidence type="ECO:0000256" key="2">
    <source>
        <dbReference type="ARBA" id="ARBA00012483"/>
    </source>
</evidence>
<keyword evidence="4" id="KW-0479">Metal-binding</keyword>
<keyword evidence="6" id="KW-0833">Ubl conjugation pathway</keyword>
<dbReference type="PROSITE" id="PS50089">
    <property type="entry name" value="ZF_RING_2"/>
    <property type="match status" value="1"/>
</dbReference>
<dbReference type="GO" id="GO:0061630">
    <property type="term" value="F:ubiquitin protein ligase activity"/>
    <property type="evidence" value="ECO:0007669"/>
    <property type="project" value="UniProtKB-EC"/>
</dbReference>
<keyword evidence="3" id="KW-0808">Transferase</keyword>
<dbReference type="STRING" id="4529.A0A0E0N871"/>
<keyword evidence="7" id="KW-0862">Zinc</keyword>
<accession>A0A0E0N871</accession>
<evidence type="ECO:0000256" key="6">
    <source>
        <dbReference type="ARBA" id="ARBA00022786"/>
    </source>
</evidence>
<dbReference type="PANTHER" id="PTHR15710">
    <property type="entry name" value="E3 UBIQUITIN-PROTEIN LIGASE PRAJA"/>
    <property type="match status" value="1"/>
</dbReference>
<evidence type="ECO:0000256" key="5">
    <source>
        <dbReference type="ARBA" id="ARBA00022771"/>
    </source>
</evidence>
<organism evidence="11 12">
    <name type="scientific">Oryza rufipogon</name>
    <name type="common">Brownbeard rice</name>
    <name type="synonym">Asian wild rice</name>
    <dbReference type="NCBI Taxonomy" id="4529"/>
    <lineage>
        <taxon>Eukaryota</taxon>
        <taxon>Viridiplantae</taxon>
        <taxon>Streptophyta</taxon>
        <taxon>Embryophyta</taxon>
        <taxon>Tracheophyta</taxon>
        <taxon>Spermatophyta</taxon>
        <taxon>Magnoliopsida</taxon>
        <taxon>Liliopsida</taxon>
        <taxon>Poales</taxon>
        <taxon>Poaceae</taxon>
        <taxon>BOP clade</taxon>
        <taxon>Oryzoideae</taxon>
        <taxon>Oryzeae</taxon>
        <taxon>Oryzinae</taxon>
        <taxon>Oryza</taxon>
    </lineage>
</organism>
<evidence type="ECO:0000256" key="1">
    <source>
        <dbReference type="ARBA" id="ARBA00000900"/>
    </source>
</evidence>
<dbReference type="GO" id="GO:0008270">
    <property type="term" value="F:zinc ion binding"/>
    <property type="evidence" value="ECO:0007669"/>
    <property type="project" value="UniProtKB-KW"/>
</dbReference>
<reference evidence="11" key="2">
    <citation type="submission" date="2015-06" db="UniProtKB">
        <authorList>
            <consortium name="EnsemblPlants"/>
        </authorList>
    </citation>
    <scope>IDENTIFICATION</scope>
</reference>
<evidence type="ECO:0000313" key="11">
    <source>
        <dbReference type="EnsemblPlants" id="ORUFI01G48980.1"/>
    </source>
</evidence>
<dbReference type="EnsemblPlants" id="ORUFI01G48980.1">
    <property type="protein sequence ID" value="ORUFI01G48980.1"/>
    <property type="gene ID" value="ORUFI01G48980"/>
</dbReference>
<dbReference type="HOGENOM" id="CLU_040377_0_0_1"/>
<feature type="compositionally biased region" description="Low complexity" evidence="9">
    <location>
        <begin position="293"/>
        <end position="316"/>
    </location>
</feature>
<dbReference type="PANTHER" id="PTHR15710:SF217">
    <property type="entry name" value="E3 UBIQUITIN-PROTEIN LIGASE RDUF2"/>
    <property type="match status" value="1"/>
</dbReference>
<dbReference type="InterPro" id="IPR001841">
    <property type="entry name" value="Znf_RING"/>
</dbReference>
<evidence type="ECO:0000256" key="3">
    <source>
        <dbReference type="ARBA" id="ARBA00022679"/>
    </source>
</evidence>
<dbReference type="Proteomes" id="UP000008022">
    <property type="component" value="Unassembled WGS sequence"/>
</dbReference>
<dbReference type="SMART" id="SM00184">
    <property type="entry name" value="RING"/>
    <property type="match status" value="1"/>
</dbReference>
<dbReference type="eggNOG" id="KOG0800">
    <property type="taxonomic scope" value="Eukaryota"/>
</dbReference>
<proteinExistence type="predicted"/>
<dbReference type="Gene3D" id="3.30.40.10">
    <property type="entry name" value="Zinc/RING finger domain, C3HC4 (zinc finger)"/>
    <property type="match status" value="1"/>
</dbReference>
<feature type="region of interest" description="Disordered" evidence="9">
    <location>
        <begin position="293"/>
        <end position="335"/>
    </location>
</feature>
<dbReference type="Pfam" id="PF14369">
    <property type="entry name" value="Zn_ribbon_19"/>
    <property type="match status" value="1"/>
</dbReference>
<dbReference type="InterPro" id="IPR039525">
    <property type="entry name" value="RNF126-like_zinc-ribbon"/>
</dbReference>
<dbReference type="InterPro" id="IPR010543">
    <property type="entry name" value="DUF1117"/>
</dbReference>
<evidence type="ECO:0000259" key="10">
    <source>
        <dbReference type="PROSITE" id="PS50089"/>
    </source>
</evidence>
<dbReference type="GO" id="GO:0016567">
    <property type="term" value="P:protein ubiquitination"/>
    <property type="evidence" value="ECO:0007669"/>
    <property type="project" value="TreeGrafter"/>
</dbReference>
<keyword evidence="5 8" id="KW-0863">Zinc-finger</keyword>
<dbReference type="EC" id="2.3.2.27" evidence="2"/>
<feature type="domain" description="RING-type" evidence="10">
    <location>
        <begin position="131"/>
        <end position="172"/>
    </location>
</feature>
<name>A0A0E0N871_ORYRU</name>
<evidence type="ECO:0000256" key="7">
    <source>
        <dbReference type="ARBA" id="ARBA00022833"/>
    </source>
</evidence>
<evidence type="ECO:0000313" key="12">
    <source>
        <dbReference type="Proteomes" id="UP000008022"/>
    </source>
</evidence>
<dbReference type="Gramene" id="ORUFI01G48980.1">
    <property type="protein sequence ID" value="ORUFI01G48980.1"/>
    <property type="gene ID" value="ORUFI01G48980"/>
</dbReference>
<evidence type="ECO:0000256" key="8">
    <source>
        <dbReference type="PROSITE-ProRule" id="PRU00175"/>
    </source>
</evidence>
<dbReference type="Pfam" id="PF06547">
    <property type="entry name" value="DUF1117"/>
    <property type="match status" value="1"/>
</dbReference>
<evidence type="ECO:0000256" key="9">
    <source>
        <dbReference type="SAM" id="MobiDB-lite"/>
    </source>
</evidence>
<dbReference type="InterPro" id="IPR013083">
    <property type="entry name" value="Znf_RING/FYVE/PHD"/>
</dbReference>
<comment type="catalytic activity">
    <reaction evidence="1">
        <text>S-ubiquitinyl-[E2 ubiquitin-conjugating enzyme]-L-cysteine + [acceptor protein]-L-lysine = [E2 ubiquitin-conjugating enzyme]-L-cysteine + N(6)-ubiquitinyl-[acceptor protein]-L-lysine.</text>
        <dbReference type="EC" id="2.3.2.27"/>
    </reaction>
</comment>
<dbReference type="SUPFAM" id="SSF57850">
    <property type="entry name" value="RING/U-box"/>
    <property type="match status" value="1"/>
</dbReference>
<dbReference type="Pfam" id="PF13639">
    <property type="entry name" value="zf-RING_2"/>
    <property type="match status" value="1"/>
</dbReference>
<protein>
    <recommendedName>
        <fullName evidence="2">RING-type E3 ubiquitin transferase</fullName>
        <ecNumber evidence="2">2.3.2.27</ecNumber>
    </recommendedName>
</protein>
<sequence length="335" mass="36030">MDDDASSYTYWCHSCDSFVHPHPHLDAAVLCPHCNAAGFLHDHEMPPAADHSPFNPPVIVLRRSASPDDATTFDLLYDDGASSALRPLFDRLLLRIPSASDNPNPPASKAAVDSMPTILIGACHLAADSHCAVCKEPFHLAAEAREMPCAHIYHHNCILPWLALHNSCPVCRHRMPTDDHDSTNAAAAQAAAGSSDEDATTVGTLTIWRLPGGGYAVGRFAAAGGTRAGERELPVLYTQMDDGGFNGGGGSGSPTMIGWSSRGSRSSQRQRSIIPRLFRNMFACFRHHDATADSGDYSSRAGRRSSSSVFTRSLRSQITSWRSEDGHPDAIATGR</sequence>
<evidence type="ECO:0000256" key="4">
    <source>
        <dbReference type="ARBA" id="ARBA00022723"/>
    </source>
</evidence>
<dbReference type="OMA" id="ILIGACH"/>